<dbReference type="PANTHER" id="PTHR48207">
    <property type="entry name" value="SUCCINATE--HYDROXYMETHYLGLUTARATE COA-TRANSFERASE"/>
    <property type="match status" value="1"/>
</dbReference>
<organism evidence="2">
    <name type="scientific">freshwater metagenome</name>
    <dbReference type="NCBI Taxonomy" id="449393"/>
    <lineage>
        <taxon>unclassified sequences</taxon>
        <taxon>metagenomes</taxon>
        <taxon>ecological metagenomes</taxon>
    </lineage>
</organism>
<dbReference type="InterPro" id="IPR050483">
    <property type="entry name" value="CoA-transferase_III_domain"/>
</dbReference>
<accession>A0A6J6S4N6</accession>
<protein>
    <submittedName>
        <fullName evidence="2">Unannotated protein</fullName>
    </submittedName>
</protein>
<dbReference type="PANTHER" id="PTHR48207:SF3">
    <property type="entry name" value="SUCCINATE--HYDROXYMETHYLGLUTARATE COA-TRANSFERASE"/>
    <property type="match status" value="1"/>
</dbReference>
<dbReference type="SUPFAM" id="SSF89796">
    <property type="entry name" value="CoA-transferase family III (CaiB/BaiF)"/>
    <property type="match status" value="1"/>
</dbReference>
<name>A0A6J6S4N6_9ZZZZ</name>
<dbReference type="Gene3D" id="3.40.50.10540">
    <property type="entry name" value="Crotonobetainyl-coa:carnitine coa-transferase, domain 1"/>
    <property type="match status" value="1"/>
</dbReference>
<dbReference type="InterPro" id="IPR003673">
    <property type="entry name" value="CoA-Trfase_fam_III"/>
</dbReference>
<keyword evidence="1" id="KW-0808">Transferase</keyword>
<dbReference type="Pfam" id="PF02515">
    <property type="entry name" value="CoA_transf_3"/>
    <property type="match status" value="1"/>
</dbReference>
<dbReference type="Gene3D" id="3.30.1540.10">
    <property type="entry name" value="formyl-coa transferase, domain 3"/>
    <property type="match status" value="1"/>
</dbReference>
<dbReference type="InterPro" id="IPR044855">
    <property type="entry name" value="CoA-Trfase_III_dom3_sf"/>
</dbReference>
<dbReference type="AlphaFoldDB" id="A0A6J6S4N6"/>
<dbReference type="InterPro" id="IPR023606">
    <property type="entry name" value="CoA-Trfase_III_dom_1_sf"/>
</dbReference>
<dbReference type="GO" id="GO:0008410">
    <property type="term" value="F:CoA-transferase activity"/>
    <property type="evidence" value="ECO:0007669"/>
    <property type="project" value="TreeGrafter"/>
</dbReference>
<sequence>MSCMQLGDIANPEAFINGKPLEGIRILAAEQMQALPYATQLLARLGAEVVKVEHPTDGESGRGALPAMQDPEGRLVGATFLRNNLNKRSVGIDLKTEQGRELFLDLAGEFDVVAENFKAGTMDRLGLGYEVLAERYPKLIYVSVSGFGNLGDSPYRSWPAYAMVPEAMSGLYEYARQGEEPPRVIPAGALGDISSALFAVIGILAALRHRDTKGIGQYIDVAMLDSMIAMTDVITNFYSLGVTDNTPHSIMTGFQASDGWFAVQVAREHQFVKLAELVGHPEWPEDPAFATRRGWANELETVVRPAVERWSAAYTRLEVCQILGTAGIPAGPCFTPAEIIEDDHVARRNMLVQMPRPDGVEEPVLIPGNPVKMSAVSEGPETRVPWVGEHTGLVLQAELGLSQDQLDALRDQGVIT</sequence>
<evidence type="ECO:0000256" key="1">
    <source>
        <dbReference type="ARBA" id="ARBA00022679"/>
    </source>
</evidence>
<reference evidence="2" key="1">
    <citation type="submission" date="2020-05" db="EMBL/GenBank/DDBJ databases">
        <authorList>
            <person name="Chiriac C."/>
            <person name="Salcher M."/>
            <person name="Ghai R."/>
            <person name="Kavagutti S V."/>
        </authorList>
    </citation>
    <scope>NUCLEOTIDE SEQUENCE</scope>
</reference>
<gene>
    <name evidence="2" type="ORF">UFOPK2766_00228</name>
</gene>
<dbReference type="EMBL" id="CAEZYU010000005">
    <property type="protein sequence ID" value="CAB4729658.1"/>
    <property type="molecule type" value="Genomic_DNA"/>
</dbReference>
<evidence type="ECO:0000313" key="2">
    <source>
        <dbReference type="EMBL" id="CAB4729658.1"/>
    </source>
</evidence>
<proteinExistence type="predicted"/>